<dbReference type="Proteomes" id="UP000786811">
    <property type="component" value="Unassembled WGS sequence"/>
</dbReference>
<dbReference type="AlphaFoldDB" id="A0A8J2HB37"/>
<reference evidence="1" key="1">
    <citation type="submission" date="2021-04" db="EMBL/GenBank/DDBJ databases">
        <authorList>
            <person name="Chebbi M.A.C M."/>
        </authorList>
    </citation>
    <scope>NUCLEOTIDE SEQUENCE</scope>
</reference>
<accession>A0A8J2HB37</accession>
<proteinExistence type="predicted"/>
<keyword evidence="2" id="KW-1185">Reference proteome</keyword>
<dbReference type="OrthoDB" id="8192078at2759"/>
<organism evidence="1 2">
    <name type="scientific">Cotesia congregata</name>
    <name type="common">Parasitoid wasp</name>
    <name type="synonym">Apanteles congregatus</name>
    <dbReference type="NCBI Taxonomy" id="51543"/>
    <lineage>
        <taxon>Eukaryota</taxon>
        <taxon>Metazoa</taxon>
        <taxon>Ecdysozoa</taxon>
        <taxon>Arthropoda</taxon>
        <taxon>Hexapoda</taxon>
        <taxon>Insecta</taxon>
        <taxon>Pterygota</taxon>
        <taxon>Neoptera</taxon>
        <taxon>Endopterygota</taxon>
        <taxon>Hymenoptera</taxon>
        <taxon>Apocrita</taxon>
        <taxon>Ichneumonoidea</taxon>
        <taxon>Braconidae</taxon>
        <taxon>Microgastrinae</taxon>
        <taxon>Cotesia</taxon>
    </lineage>
</organism>
<gene>
    <name evidence="1" type="ORF">HICCMSTLAB_LOCUS5603</name>
</gene>
<name>A0A8J2HB37_COTCN</name>
<evidence type="ECO:0000313" key="2">
    <source>
        <dbReference type="Proteomes" id="UP000786811"/>
    </source>
</evidence>
<dbReference type="EMBL" id="CAJNRD030001119">
    <property type="protein sequence ID" value="CAG5090365.1"/>
    <property type="molecule type" value="Genomic_DNA"/>
</dbReference>
<protein>
    <submittedName>
        <fullName evidence="1">Uncharacterized protein</fullName>
    </submittedName>
</protein>
<comment type="caution">
    <text evidence="1">The sequence shown here is derived from an EMBL/GenBank/DDBJ whole genome shotgun (WGS) entry which is preliminary data.</text>
</comment>
<evidence type="ECO:0000313" key="1">
    <source>
        <dbReference type="EMBL" id="CAG5090365.1"/>
    </source>
</evidence>
<sequence>MPTFKIKTQEGYSEDIKVSEGVLQGEILSPLLFVLNKYSFKGFHIMENLSVDPMHDYLDGICPHDLALILQHFIYQEKLFNIEQLNCRIQGFNYGCNYNQNKPPEILVSHLRQTMRLAMSAAEMLAFVRNICLILGEFVDEDNEY</sequence>